<name>D3DHJ0_HYDTT</name>
<dbReference type="InterPro" id="IPR035516">
    <property type="entry name" value="Gyrase/topoIV_suA_C"/>
</dbReference>
<evidence type="ECO:0000313" key="10">
    <source>
        <dbReference type="EMBL" id="BAI69292.1"/>
    </source>
</evidence>
<dbReference type="Gene3D" id="3.90.199.10">
    <property type="entry name" value="Topoisomerase II, domain 5"/>
    <property type="match status" value="1"/>
</dbReference>
<protein>
    <recommendedName>
        <fullName evidence="3">DNA topoisomerase (ATP-hydrolyzing)</fullName>
        <ecNumber evidence="3">5.6.2.2</ecNumber>
    </recommendedName>
</protein>
<dbReference type="STRING" id="608538.HTH_0832"/>
<dbReference type="CDD" id="cd00187">
    <property type="entry name" value="TOP4c"/>
    <property type="match status" value="1"/>
</dbReference>
<dbReference type="SMART" id="SM00434">
    <property type="entry name" value="TOP4c"/>
    <property type="match status" value="1"/>
</dbReference>
<dbReference type="InterPro" id="IPR050220">
    <property type="entry name" value="Type_II_DNA_Topoisomerases"/>
</dbReference>
<dbReference type="InterPro" id="IPR013760">
    <property type="entry name" value="Topo_IIA-like_dom_sf"/>
</dbReference>
<keyword evidence="8" id="KW-0175">Coiled coil</keyword>
<evidence type="ECO:0000256" key="4">
    <source>
        <dbReference type="ARBA" id="ARBA00023029"/>
    </source>
</evidence>
<dbReference type="OrthoDB" id="9806486at2"/>
<dbReference type="KEGG" id="hte:Hydth_0832"/>
<dbReference type="PROSITE" id="PS52040">
    <property type="entry name" value="TOPO_IIA"/>
    <property type="match status" value="1"/>
</dbReference>
<proteinExistence type="inferred from homology"/>
<organism evidence="10 11">
    <name type="scientific">Hydrogenobacter thermophilus (strain DSM 6534 / IAM 12695 / TK-6)</name>
    <dbReference type="NCBI Taxonomy" id="608538"/>
    <lineage>
        <taxon>Bacteria</taxon>
        <taxon>Pseudomonadati</taxon>
        <taxon>Aquificota</taxon>
        <taxon>Aquificia</taxon>
        <taxon>Aquificales</taxon>
        <taxon>Aquificaceae</taxon>
        <taxon>Hydrogenobacter</taxon>
    </lineage>
</organism>
<comment type="catalytic activity">
    <reaction evidence="1 7">
        <text>ATP-dependent breakage, passage and rejoining of double-stranded DNA.</text>
        <dbReference type="EC" id="5.6.2.2"/>
    </reaction>
</comment>
<dbReference type="PANTHER" id="PTHR43493:SF5">
    <property type="entry name" value="DNA GYRASE SUBUNIT A, CHLOROPLASTIC_MITOCHONDRIAL"/>
    <property type="match status" value="1"/>
</dbReference>
<evidence type="ECO:0000256" key="3">
    <source>
        <dbReference type="ARBA" id="ARBA00012895"/>
    </source>
</evidence>
<dbReference type="InterPro" id="IPR006691">
    <property type="entry name" value="GyrA/parC_rep"/>
</dbReference>
<dbReference type="GO" id="GO:0003677">
    <property type="term" value="F:DNA binding"/>
    <property type="evidence" value="ECO:0007669"/>
    <property type="project" value="UniProtKB-UniRule"/>
</dbReference>
<dbReference type="FunFam" id="1.10.268.10:FF:000001">
    <property type="entry name" value="DNA gyrase subunit A"/>
    <property type="match status" value="1"/>
</dbReference>
<dbReference type="Gene3D" id="1.10.268.10">
    <property type="entry name" value="Topoisomerase, domain 3"/>
    <property type="match status" value="1"/>
</dbReference>
<dbReference type="InterPro" id="IPR013757">
    <property type="entry name" value="Topo_IIA_A_a_sf"/>
</dbReference>
<dbReference type="InterPro" id="IPR002205">
    <property type="entry name" value="Topo_IIA_dom_A"/>
</dbReference>
<evidence type="ECO:0000256" key="6">
    <source>
        <dbReference type="ARBA" id="ARBA00023235"/>
    </source>
</evidence>
<dbReference type="GO" id="GO:0006265">
    <property type="term" value="P:DNA topological change"/>
    <property type="evidence" value="ECO:0007669"/>
    <property type="project" value="UniProtKB-UniRule"/>
</dbReference>
<keyword evidence="6 7" id="KW-0413">Isomerase</keyword>
<evidence type="ECO:0000256" key="7">
    <source>
        <dbReference type="PROSITE-ProRule" id="PRU01384"/>
    </source>
</evidence>
<dbReference type="InterPro" id="IPR013758">
    <property type="entry name" value="Topo_IIA_A/C_ab"/>
</dbReference>
<dbReference type="SUPFAM" id="SSF101904">
    <property type="entry name" value="GyrA/ParC C-terminal domain-like"/>
    <property type="match status" value="1"/>
</dbReference>
<dbReference type="KEGG" id="hth:HTH_0832"/>
<keyword evidence="4 7" id="KW-0799">Topoisomerase</keyword>
<evidence type="ECO:0000313" key="11">
    <source>
        <dbReference type="Proteomes" id="UP000002574"/>
    </source>
</evidence>
<gene>
    <name evidence="10" type="primary">gyrA</name>
    <name evidence="10" type="ordered locus">HTH_0832</name>
</gene>
<evidence type="ECO:0000256" key="1">
    <source>
        <dbReference type="ARBA" id="ARBA00000185"/>
    </source>
</evidence>
<dbReference type="GO" id="GO:0009330">
    <property type="term" value="C:DNA topoisomerase type II (double strand cut, ATP-hydrolyzing) complex"/>
    <property type="evidence" value="ECO:0007669"/>
    <property type="project" value="TreeGrafter"/>
</dbReference>
<dbReference type="FunFam" id="3.30.1360.40:FF:000002">
    <property type="entry name" value="DNA gyrase subunit A"/>
    <property type="match status" value="1"/>
</dbReference>
<dbReference type="FunFam" id="3.90.199.10:FF:000001">
    <property type="entry name" value="DNA gyrase subunit A"/>
    <property type="match status" value="1"/>
</dbReference>
<dbReference type="GO" id="GO:0005737">
    <property type="term" value="C:cytoplasm"/>
    <property type="evidence" value="ECO:0007669"/>
    <property type="project" value="TreeGrafter"/>
</dbReference>
<dbReference type="Gene3D" id="2.120.10.90">
    <property type="entry name" value="DNA gyrase/topoisomerase IV, subunit A, C-terminal"/>
    <property type="match status" value="1"/>
</dbReference>
<dbReference type="SUPFAM" id="SSF56719">
    <property type="entry name" value="Type II DNA topoisomerase"/>
    <property type="match status" value="1"/>
</dbReference>
<dbReference type="Pfam" id="PF00521">
    <property type="entry name" value="DNA_topoisoIV"/>
    <property type="match status" value="1"/>
</dbReference>
<feature type="domain" description="Topo IIA-type catalytic" evidence="9">
    <location>
        <begin position="29"/>
        <end position="494"/>
    </location>
</feature>
<keyword evidence="11" id="KW-1185">Reference proteome</keyword>
<dbReference type="EC" id="5.6.2.2" evidence="3"/>
<dbReference type="eggNOG" id="COG0188">
    <property type="taxonomic scope" value="Bacteria"/>
</dbReference>
<dbReference type="EMBL" id="AP011112">
    <property type="protein sequence ID" value="BAI69292.1"/>
    <property type="molecule type" value="Genomic_DNA"/>
</dbReference>
<keyword evidence="5 7" id="KW-0238">DNA-binding</keyword>
<dbReference type="Proteomes" id="UP000002574">
    <property type="component" value="Chromosome"/>
</dbReference>
<evidence type="ECO:0000259" key="9">
    <source>
        <dbReference type="PROSITE" id="PS52040"/>
    </source>
</evidence>
<dbReference type="Gene3D" id="3.30.1360.40">
    <property type="match status" value="1"/>
</dbReference>
<sequence>MEITTVAIEEEVKQSYIDYAMSVIVGRAIPDARDGLKPVQRRILYAMYQMGLTPEKPFVKSARIVGTVLGYYHPHGDQAVYDALVRMAQDFNMRYPLISGQGNFGSIDGDPPAAMRYSEAKLSKVAIKMLEDIEENTVDFIPNFDGSTVEPALLPSKFPNMLCNGSSGIAVGLATSIPPHNLKEVCSALIELAKNPNISTEEIMKRIKGPDFPTGGIVENYQELIEYYHTGRGHVRVRAKAHVEKLQGGREQIVITEIPYQVNKAELIKRMAELVREGKLKEISEIRDESDKEGIRIVIELKRDAQGQKVLEKLYKHTALRKNFPINFVVLIDNQPKQVGIKELLQEFLRHRLEVILRRAKHHLKKAEDRLHIVEGLTKALEHLDKVIQDIRSSKDVPQAKEKLMKNYTLSERQANAVLDMRLQRLTSLESSKLEEEKKQLIQSIEHYKKLISSEEERIKVFIQEMEEIVKEFPSPRRSFVLGFENEEVGQITVIIYSNGKIMPLEEMQEEGQVVDVLDVPFSEGLFMVSNRGRVYWIAGSQALQGSKVSFKEADESVVGAFVRSQASHRIILITKRGYVKKIPIVDFEYKTQGMSIIKFSEEEDEVVKVLQSPEEGDILLLTRKGKMLRFPIRDIPPATVGSKGVIGIKLEGDDTLISARAITDFPYLLLITQKGAVKKINAKDIPARGRGSKGMTATARTKGDAVDIVPIKESVELMIATQEGKVFYDRLEEREIPLKEVQRWSIDEDIITRVAVKKAQ</sequence>
<dbReference type="PATRIC" id="fig|608538.5.peg.845"/>
<feature type="coiled-coil region" evidence="8">
    <location>
        <begin position="431"/>
        <end position="472"/>
    </location>
</feature>
<accession>D3DHJ0</accession>
<feature type="active site" description="O-(5'-phospho-DNA)-tyrosine intermediate" evidence="7">
    <location>
        <position position="117"/>
    </location>
</feature>
<dbReference type="AlphaFoldDB" id="D3DHJ0"/>
<dbReference type="RefSeq" id="WP_012963473.1">
    <property type="nucleotide sequence ID" value="NC_013799.1"/>
</dbReference>
<dbReference type="Pfam" id="PF03989">
    <property type="entry name" value="DNA_gyraseA_C"/>
    <property type="match status" value="4"/>
</dbReference>
<dbReference type="NCBIfam" id="NF004044">
    <property type="entry name" value="PRK05561.1"/>
    <property type="match status" value="1"/>
</dbReference>
<reference evidence="10 11" key="1">
    <citation type="journal article" date="2010" name="J. Bacteriol.">
        <title>Complete genome sequence of the thermophilic, obligately chemolithoautotrophic hydrogen-oxidizing bacterium Hydrogenobacter thermophilus TK-6.</title>
        <authorList>
            <person name="Arai H."/>
            <person name="Kanbe H."/>
            <person name="Ishii M."/>
            <person name="Igarashi Y."/>
        </authorList>
    </citation>
    <scope>NUCLEOTIDE SEQUENCE [LARGE SCALE GENOMIC DNA]</scope>
    <source>
        <strain evidence="11">DSM 6534 / IAM 12695 / TK-6 [Tokyo]</strain>
    </source>
</reference>
<dbReference type="GO" id="GO:0005524">
    <property type="term" value="F:ATP binding"/>
    <property type="evidence" value="ECO:0007669"/>
    <property type="project" value="InterPro"/>
</dbReference>
<evidence type="ECO:0000256" key="5">
    <source>
        <dbReference type="ARBA" id="ARBA00023125"/>
    </source>
</evidence>
<evidence type="ECO:0000256" key="8">
    <source>
        <dbReference type="SAM" id="Coils"/>
    </source>
</evidence>
<dbReference type="GO" id="GO:0003918">
    <property type="term" value="F:DNA topoisomerase type II (double strand cut, ATP-hydrolyzing) activity"/>
    <property type="evidence" value="ECO:0007669"/>
    <property type="project" value="UniProtKB-EC"/>
</dbReference>
<comment type="similarity">
    <text evidence="2">Belongs to the type II topoisomerase GyrA/ParC subunit family.</text>
</comment>
<dbReference type="PANTHER" id="PTHR43493">
    <property type="entry name" value="DNA GYRASE/TOPOISOMERASE SUBUNIT A"/>
    <property type="match status" value="1"/>
</dbReference>
<evidence type="ECO:0000256" key="2">
    <source>
        <dbReference type="ARBA" id="ARBA00008263"/>
    </source>
</evidence>